<gene>
    <name evidence="1" type="ORF">AB0E89_46340</name>
</gene>
<evidence type="ECO:0000313" key="2">
    <source>
        <dbReference type="Proteomes" id="UP001550739"/>
    </source>
</evidence>
<dbReference type="RefSeq" id="WP_334580188.1">
    <property type="nucleotide sequence ID" value="NZ_JBEZVE010000056.1"/>
</dbReference>
<proteinExistence type="predicted"/>
<name>A0ABV3A0V8_9ACTN</name>
<protein>
    <recommendedName>
        <fullName evidence="3">DarT domain-containing protein</fullName>
    </recommendedName>
</protein>
<accession>A0ABV3A0V8</accession>
<organism evidence="1 2">
    <name type="scientific">Streptomyces sp. 900129855</name>
    <dbReference type="NCBI Taxonomy" id="3155129"/>
    <lineage>
        <taxon>Bacteria</taxon>
        <taxon>Bacillati</taxon>
        <taxon>Actinomycetota</taxon>
        <taxon>Actinomycetes</taxon>
        <taxon>Kitasatosporales</taxon>
        <taxon>Streptomycetaceae</taxon>
        <taxon>Streptomyces</taxon>
    </lineage>
</organism>
<dbReference type="Proteomes" id="UP001550739">
    <property type="component" value="Unassembled WGS sequence"/>
</dbReference>
<comment type="caution">
    <text evidence="1">The sequence shown here is derived from an EMBL/GenBank/DDBJ whole genome shotgun (WGS) entry which is preliminary data.</text>
</comment>
<sequence length="142" mass="16185">MLLYHFTDAEHWPEILAAGAIRASWQRGASPLTVHLSRDGDPESLPWALRGRRIRILVRVPDAEVHPWQEWAQHHLEPEELWSLAASSSATAGGLPNQWNGKPEEWFVLERPVPMAEWEEAIELEPRSGLWVACRDEGGVER</sequence>
<reference evidence="1 2" key="1">
    <citation type="submission" date="2024-06" db="EMBL/GenBank/DDBJ databases">
        <title>The Natural Products Discovery Center: Release of the First 8490 Sequenced Strains for Exploring Actinobacteria Biosynthetic Diversity.</title>
        <authorList>
            <person name="Kalkreuter E."/>
            <person name="Kautsar S.A."/>
            <person name="Yang D."/>
            <person name="Bader C.D."/>
            <person name="Teijaro C.N."/>
            <person name="Fluegel L."/>
            <person name="Davis C.M."/>
            <person name="Simpson J.R."/>
            <person name="Lauterbach L."/>
            <person name="Steele A.D."/>
            <person name="Gui C."/>
            <person name="Meng S."/>
            <person name="Li G."/>
            <person name="Viehrig K."/>
            <person name="Ye F."/>
            <person name="Su P."/>
            <person name="Kiefer A.F."/>
            <person name="Nichols A."/>
            <person name="Cepeda A.J."/>
            <person name="Yan W."/>
            <person name="Fan B."/>
            <person name="Jiang Y."/>
            <person name="Adhikari A."/>
            <person name="Zheng C.-J."/>
            <person name="Schuster L."/>
            <person name="Cowan T.M."/>
            <person name="Smanski M.J."/>
            <person name="Chevrette M.G."/>
            <person name="De Carvalho L.P.S."/>
            <person name="Shen B."/>
        </authorList>
    </citation>
    <scope>NUCLEOTIDE SEQUENCE [LARGE SCALE GENOMIC DNA]</scope>
    <source>
        <strain evidence="1 2">NPDC033843</strain>
    </source>
</reference>
<evidence type="ECO:0000313" key="1">
    <source>
        <dbReference type="EMBL" id="MEU3787845.1"/>
    </source>
</evidence>
<dbReference type="EMBL" id="JBEZVE010000056">
    <property type="protein sequence ID" value="MEU3787845.1"/>
    <property type="molecule type" value="Genomic_DNA"/>
</dbReference>
<evidence type="ECO:0008006" key="3">
    <source>
        <dbReference type="Google" id="ProtNLM"/>
    </source>
</evidence>
<keyword evidence="2" id="KW-1185">Reference proteome</keyword>